<dbReference type="AlphaFoldDB" id="A0AA36G9B7"/>
<organism evidence="6 7">
    <name type="scientific">Mesorhabditis spiculigera</name>
    <dbReference type="NCBI Taxonomy" id="96644"/>
    <lineage>
        <taxon>Eukaryota</taxon>
        <taxon>Metazoa</taxon>
        <taxon>Ecdysozoa</taxon>
        <taxon>Nematoda</taxon>
        <taxon>Chromadorea</taxon>
        <taxon>Rhabditida</taxon>
        <taxon>Rhabditina</taxon>
        <taxon>Rhabditomorpha</taxon>
        <taxon>Rhabditoidea</taxon>
        <taxon>Rhabditidae</taxon>
        <taxon>Mesorhabditinae</taxon>
        <taxon>Mesorhabditis</taxon>
    </lineage>
</organism>
<keyword evidence="7" id="KW-1185">Reference proteome</keyword>
<dbReference type="PANTHER" id="PTHR11142:SF5">
    <property type="entry name" value="TRNA PSEUDOURIDINE(38_39) SYNTHASE"/>
    <property type="match status" value="1"/>
</dbReference>
<dbReference type="EC" id="5.4.99.12" evidence="4"/>
<dbReference type="InterPro" id="IPR020094">
    <property type="entry name" value="TruA/RsuA/RluB/E/F_N"/>
</dbReference>
<dbReference type="Pfam" id="PF01416">
    <property type="entry name" value="PseudoU_synth_1"/>
    <property type="match status" value="1"/>
</dbReference>
<name>A0AA36G9B7_9BILA</name>
<dbReference type="SUPFAM" id="SSF55120">
    <property type="entry name" value="Pseudouridine synthase"/>
    <property type="match status" value="1"/>
</dbReference>
<protein>
    <recommendedName>
        <fullName evidence="4">tRNA pseudouridine synthase</fullName>
        <ecNumber evidence="4">5.4.99.12</ecNumber>
    </recommendedName>
</protein>
<dbReference type="InterPro" id="IPR001406">
    <property type="entry name" value="PsdUridine_synth_TruA"/>
</dbReference>
<dbReference type="GO" id="GO:0005737">
    <property type="term" value="C:cytoplasm"/>
    <property type="evidence" value="ECO:0007669"/>
    <property type="project" value="TreeGrafter"/>
</dbReference>
<dbReference type="GO" id="GO:0160147">
    <property type="term" value="F:tRNA pseudouridine(38-40) synthase activity"/>
    <property type="evidence" value="ECO:0007669"/>
    <property type="project" value="UniProtKB-EC"/>
</dbReference>
<dbReference type="GO" id="GO:0003723">
    <property type="term" value="F:RNA binding"/>
    <property type="evidence" value="ECO:0007669"/>
    <property type="project" value="InterPro"/>
</dbReference>
<evidence type="ECO:0000256" key="4">
    <source>
        <dbReference type="RuleBase" id="RU003792"/>
    </source>
</evidence>
<dbReference type="InterPro" id="IPR020095">
    <property type="entry name" value="PsdUridine_synth_TruA_C"/>
</dbReference>
<feature type="non-terminal residue" evidence="6">
    <location>
        <position position="1"/>
    </location>
</feature>
<sequence>MLRTRNLFIVCRFSSSGFRRQERHKEIDFREHPKRRIAISFYYYGWAHDGLQSQKNGATNAVADHLISALKRANLVEEPALALLRFSGRTDAGVSAMRQVASCIVRSGDPQGEGVFWPEGSSASSVEDYPHRYGELPYVKMLNRNLPPSIRVLSWAPADVDFHPTHALSRSYKYAMPRADLDIGKMRMAADSLIGEHDFRHFCKIDASRTDASYVRHVKSIDLQIQGDAADPYSLLVLSITANGFHYHMVRYMASVLQFVGRGSEEPEITSQLLDINKVRARPNYSITKSDPLLYMGPKYETKLDWRQDDDDLSRQLTRLQKDWVQLRMRSQVIENLIGEVKSSLPSEKKASCSGLLDGIQEGYRHQYKPIFQLEDCFTLDEKRRRYAEKKIKKSLTNAATRGE</sequence>
<keyword evidence="2 4" id="KW-0819">tRNA processing</keyword>
<evidence type="ECO:0000256" key="3">
    <source>
        <dbReference type="ARBA" id="ARBA00023235"/>
    </source>
</evidence>
<dbReference type="Gene3D" id="3.30.70.580">
    <property type="entry name" value="Pseudouridine synthase I, catalytic domain, N-terminal subdomain"/>
    <property type="match status" value="1"/>
</dbReference>
<keyword evidence="3 4" id="KW-0413">Isomerase</keyword>
<dbReference type="GO" id="GO:0005634">
    <property type="term" value="C:nucleus"/>
    <property type="evidence" value="ECO:0007669"/>
    <property type="project" value="TreeGrafter"/>
</dbReference>
<dbReference type="PANTHER" id="PTHR11142">
    <property type="entry name" value="PSEUDOURIDYLATE SYNTHASE"/>
    <property type="match status" value="1"/>
</dbReference>
<gene>
    <name evidence="6" type="ORF">MSPICULIGERA_LOCUS18549</name>
</gene>
<evidence type="ECO:0000259" key="5">
    <source>
        <dbReference type="Pfam" id="PF01416"/>
    </source>
</evidence>
<dbReference type="Gene3D" id="3.30.70.660">
    <property type="entry name" value="Pseudouridine synthase I, catalytic domain, C-terminal subdomain"/>
    <property type="match status" value="1"/>
</dbReference>
<comment type="similarity">
    <text evidence="1 4">Belongs to the tRNA pseudouridine synthase TruA family.</text>
</comment>
<dbReference type="EMBL" id="CATQJA010002659">
    <property type="protein sequence ID" value="CAJ0580351.1"/>
    <property type="molecule type" value="Genomic_DNA"/>
</dbReference>
<proteinExistence type="inferred from homology"/>
<evidence type="ECO:0000313" key="6">
    <source>
        <dbReference type="EMBL" id="CAJ0580351.1"/>
    </source>
</evidence>
<evidence type="ECO:0000256" key="1">
    <source>
        <dbReference type="ARBA" id="ARBA00009375"/>
    </source>
</evidence>
<dbReference type="GO" id="GO:0031119">
    <property type="term" value="P:tRNA pseudouridine synthesis"/>
    <property type="evidence" value="ECO:0007669"/>
    <property type="project" value="TreeGrafter"/>
</dbReference>
<comment type="catalytic activity">
    <reaction evidence="4">
        <text>uridine(38/39/40) in tRNA = pseudouridine(38/39/40) in tRNA</text>
        <dbReference type="Rhea" id="RHEA:22376"/>
        <dbReference type="Rhea" id="RHEA-COMP:10085"/>
        <dbReference type="Rhea" id="RHEA-COMP:10087"/>
        <dbReference type="ChEBI" id="CHEBI:65314"/>
        <dbReference type="ChEBI" id="CHEBI:65315"/>
        <dbReference type="EC" id="5.4.99.12"/>
    </reaction>
</comment>
<dbReference type="Proteomes" id="UP001177023">
    <property type="component" value="Unassembled WGS sequence"/>
</dbReference>
<feature type="domain" description="Pseudouridine synthase I TruA alpha/beta" evidence="5">
    <location>
        <begin position="189"/>
        <end position="300"/>
    </location>
</feature>
<reference evidence="6" key="1">
    <citation type="submission" date="2023-06" db="EMBL/GenBank/DDBJ databases">
        <authorList>
            <person name="Delattre M."/>
        </authorList>
    </citation>
    <scope>NUCLEOTIDE SEQUENCE</scope>
    <source>
        <strain evidence="6">AF72</strain>
    </source>
</reference>
<dbReference type="InterPro" id="IPR020103">
    <property type="entry name" value="PsdUridine_synth_cat_dom_sf"/>
</dbReference>
<evidence type="ECO:0000256" key="2">
    <source>
        <dbReference type="ARBA" id="ARBA00022694"/>
    </source>
</evidence>
<dbReference type="GO" id="GO:1990481">
    <property type="term" value="P:mRNA pseudouridine synthesis"/>
    <property type="evidence" value="ECO:0007669"/>
    <property type="project" value="TreeGrafter"/>
</dbReference>
<dbReference type="InterPro" id="IPR020097">
    <property type="entry name" value="PsdUridine_synth_TruA_a/b_dom"/>
</dbReference>
<accession>A0AA36G9B7</accession>
<dbReference type="HAMAP" id="MF_00171">
    <property type="entry name" value="TruA"/>
    <property type="match status" value="1"/>
</dbReference>
<comment type="caution">
    <text evidence="6">The sequence shown here is derived from an EMBL/GenBank/DDBJ whole genome shotgun (WGS) entry which is preliminary data.</text>
</comment>
<evidence type="ECO:0000313" key="7">
    <source>
        <dbReference type="Proteomes" id="UP001177023"/>
    </source>
</evidence>